<dbReference type="EMBL" id="BAAARI010000017">
    <property type="protein sequence ID" value="GAA2587257.1"/>
    <property type="molecule type" value="Genomic_DNA"/>
</dbReference>
<accession>A0ABN3PK97</accession>
<reference evidence="2 3" key="1">
    <citation type="journal article" date="2019" name="Int. J. Syst. Evol. Microbiol.">
        <title>The Global Catalogue of Microorganisms (GCM) 10K type strain sequencing project: providing services to taxonomists for standard genome sequencing and annotation.</title>
        <authorList>
            <consortium name="The Broad Institute Genomics Platform"/>
            <consortium name="The Broad Institute Genome Sequencing Center for Infectious Disease"/>
            <person name="Wu L."/>
            <person name="Ma J."/>
        </authorList>
    </citation>
    <scope>NUCLEOTIDE SEQUENCE [LARGE SCALE GENOMIC DNA]</scope>
    <source>
        <strain evidence="2 3">JCM 16365</strain>
    </source>
</reference>
<dbReference type="Proteomes" id="UP001500274">
    <property type="component" value="Unassembled WGS sequence"/>
</dbReference>
<gene>
    <name evidence="2" type="ORF">GCM10009862_27890</name>
</gene>
<protein>
    <recommendedName>
        <fullName evidence="1">DUF7882 domain-containing protein</fullName>
    </recommendedName>
</protein>
<keyword evidence="3" id="KW-1185">Reference proteome</keyword>
<evidence type="ECO:0000313" key="3">
    <source>
        <dbReference type="Proteomes" id="UP001500274"/>
    </source>
</evidence>
<comment type="caution">
    <text evidence="2">The sequence shown here is derived from an EMBL/GenBank/DDBJ whole genome shotgun (WGS) entry which is preliminary data.</text>
</comment>
<name>A0ABN3PK97_9MICO</name>
<proteinExistence type="predicted"/>
<evidence type="ECO:0000259" key="1">
    <source>
        <dbReference type="Pfam" id="PF25355"/>
    </source>
</evidence>
<dbReference type="RefSeq" id="WP_344230487.1">
    <property type="nucleotide sequence ID" value="NZ_BAAARI010000017.1"/>
</dbReference>
<organism evidence="2 3">
    <name type="scientific">Microbacterium binotii</name>
    <dbReference type="NCBI Taxonomy" id="462710"/>
    <lineage>
        <taxon>Bacteria</taxon>
        <taxon>Bacillati</taxon>
        <taxon>Actinomycetota</taxon>
        <taxon>Actinomycetes</taxon>
        <taxon>Micrococcales</taxon>
        <taxon>Microbacteriaceae</taxon>
        <taxon>Microbacterium</taxon>
    </lineage>
</organism>
<sequence length="116" mass="12806">MGKLYYGADTEAVVIPDRLLSHIKVVAATKLRRNESFTLSWVHAPGEPVGRSTLWLQPAIPMRFVFDSVEPEQLDPSMLRTLADQAASSAGMHVDLTKDDFGIQKNTPERKLASVA</sequence>
<evidence type="ECO:0000313" key="2">
    <source>
        <dbReference type="EMBL" id="GAA2587257.1"/>
    </source>
</evidence>
<dbReference type="Pfam" id="PF25355">
    <property type="entry name" value="DUF7882"/>
    <property type="match status" value="1"/>
</dbReference>
<feature type="domain" description="DUF7882" evidence="1">
    <location>
        <begin position="1"/>
        <end position="94"/>
    </location>
</feature>
<dbReference type="InterPro" id="IPR057204">
    <property type="entry name" value="DUF7882"/>
</dbReference>